<comment type="caution">
    <text evidence="9">The sequence shown here is derived from an EMBL/GenBank/DDBJ whole genome shotgun (WGS) entry which is preliminary data.</text>
</comment>
<dbReference type="InterPro" id="IPR007535">
    <property type="entry name" value="Catechol_dOase_N"/>
</dbReference>
<proteinExistence type="inferred from homology"/>
<evidence type="ECO:0000256" key="1">
    <source>
        <dbReference type="ARBA" id="ARBA00001965"/>
    </source>
</evidence>
<sequence length="308" mass="33461">MTATHDSPTAAGSGDSATKAFRASRSAASTGPAVSQERVSEVVTELLAGIHATIRSKKVSYDEFQAAKRYLIDVGEGGEWPLILDVFVEHVVEDVAAETQEGTKGSILGPYHLPDQVRLDTPATLPRRPDEKGTELLFAGQVRDTDGTPVSGAELDIWHADDEGYYSGFAPHLPDGNLRGVVAADDQGRFEIRTIEPSAYQIPTDGPTGALVEAAGWHPWRPAHLHLMVRAPGFRTITTQLYFRGGEWLDSDVASATKPDLILDPVDSGDGKHAVTYDFTLEPARDRRRAGCEGARLGLPPRWKERTR</sequence>
<dbReference type="Proteomes" id="UP000316184">
    <property type="component" value="Unassembled WGS sequence"/>
</dbReference>
<dbReference type="Gene3D" id="2.60.130.10">
    <property type="entry name" value="Aromatic compound dioxygenase"/>
    <property type="match status" value="1"/>
</dbReference>
<evidence type="ECO:0000313" key="10">
    <source>
        <dbReference type="Proteomes" id="UP000316184"/>
    </source>
</evidence>
<keyword evidence="6" id="KW-0408">Iron</keyword>
<feature type="region of interest" description="Disordered" evidence="7">
    <location>
        <begin position="1"/>
        <end position="35"/>
    </location>
</feature>
<dbReference type="GO" id="GO:0008199">
    <property type="term" value="F:ferric iron binding"/>
    <property type="evidence" value="ECO:0007669"/>
    <property type="project" value="InterPro"/>
</dbReference>
<dbReference type="PANTHER" id="PTHR33711:SF7">
    <property type="entry name" value="INTRADIOL RING-CLEAVAGE DIOXYGENASES DOMAIN-CONTAINING PROTEIN-RELATED"/>
    <property type="match status" value="1"/>
</dbReference>
<protein>
    <submittedName>
        <fullName evidence="9">Catechol 1,2-dioxygenase</fullName>
    </submittedName>
</protein>
<dbReference type="RefSeq" id="WP_145743492.1">
    <property type="nucleotide sequence ID" value="NZ_VIWX01000005.1"/>
</dbReference>
<accession>A0A561U2K8</accession>
<dbReference type="PROSITE" id="PS00083">
    <property type="entry name" value="INTRADIOL_DIOXYGENAS"/>
    <property type="match status" value="1"/>
</dbReference>
<keyword evidence="10" id="KW-1185">Reference proteome</keyword>
<name>A0A561U2K8_9PSEU</name>
<reference evidence="9 10" key="1">
    <citation type="submission" date="2019-06" db="EMBL/GenBank/DDBJ databases">
        <title>Sequencing the genomes of 1000 actinobacteria strains.</title>
        <authorList>
            <person name="Klenk H.-P."/>
        </authorList>
    </citation>
    <scope>NUCLEOTIDE SEQUENCE [LARGE SCALE GENOMIC DNA]</scope>
    <source>
        <strain evidence="9 10">DSM 46699</strain>
    </source>
</reference>
<evidence type="ECO:0000256" key="5">
    <source>
        <dbReference type="ARBA" id="ARBA00023002"/>
    </source>
</evidence>
<dbReference type="Pfam" id="PF04444">
    <property type="entry name" value="Dioxygenase_N"/>
    <property type="match status" value="1"/>
</dbReference>
<comment type="similarity">
    <text evidence="2">Belongs to the intradiol ring-cleavage dioxygenase family.</text>
</comment>
<dbReference type="InterPro" id="IPR050770">
    <property type="entry name" value="Intradiol_RC_Dioxygenase"/>
</dbReference>
<organism evidence="9 10">
    <name type="scientific">Saccharopolyspora dendranthemae</name>
    <dbReference type="NCBI Taxonomy" id="1181886"/>
    <lineage>
        <taxon>Bacteria</taxon>
        <taxon>Bacillati</taxon>
        <taxon>Actinomycetota</taxon>
        <taxon>Actinomycetes</taxon>
        <taxon>Pseudonocardiales</taxon>
        <taxon>Pseudonocardiaceae</taxon>
        <taxon>Saccharopolyspora</taxon>
    </lineage>
</organism>
<dbReference type="InterPro" id="IPR000627">
    <property type="entry name" value="Intradiol_dOase_C"/>
</dbReference>
<dbReference type="NCBIfam" id="TIGR02438">
    <property type="entry name" value="catachol_actin"/>
    <property type="match status" value="1"/>
</dbReference>
<evidence type="ECO:0000256" key="3">
    <source>
        <dbReference type="ARBA" id="ARBA00022723"/>
    </source>
</evidence>
<evidence type="ECO:0000256" key="4">
    <source>
        <dbReference type="ARBA" id="ARBA00022964"/>
    </source>
</evidence>
<dbReference type="EMBL" id="VIWX01000005">
    <property type="protein sequence ID" value="TWF93599.1"/>
    <property type="molecule type" value="Genomic_DNA"/>
</dbReference>
<keyword evidence="3" id="KW-0479">Metal-binding</keyword>
<dbReference type="OrthoDB" id="9800887at2"/>
<dbReference type="PANTHER" id="PTHR33711">
    <property type="entry name" value="DIOXYGENASE, PUTATIVE (AFU_ORTHOLOGUE AFUA_2G02910)-RELATED"/>
    <property type="match status" value="1"/>
</dbReference>
<dbReference type="GO" id="GO:0018576">
    <property type="term" value="F:catechol 1,2-dioxygenase activity"/>
    <property type="evidence" value="ECO:0007669"/>
    <property type="project" value="InterPro"/>
</dbReference>
<dbReference type="Pfam" id="PF00775">
    <property type="entry name" value="Dioxygenase_C"/>
    <property type="match status" value="1"/>
</dbReference>
<evidence type="ECO:0000259" key="8">
    <source>
        <dbReference type="PROSITE" id="PS00083"/>
    </source>
</evidence>
<keyword evidence="4 9" id="KW-0223">Dioxygenase</keyword>
<evidence type="ECO:0000256" key="2">
    <source>
        <dbReference type="ARBA" id="ARBA00007825"/>
    </source>
</evidence>
<dbReference type="InterPro" id="IPR043029">
    <property type="entry name" value="1_2-CTD_multi_dom"/>
</dbReference>
<evidence type="ECO:0000313" key="9">
    <source>
        <dbReference type="EMBL" id="TWF93599.1"/>
    </source>
</evidence>
<dbReference type="SUPFAM" id="SSF49482">
    <property type="entry name" value="Aromatic compound dioxygenase"/>
    <property type="match status" value="1"/>
</dbReference>
<keyword evidence="5" id="KW-0560">Oxidoreductase</keyword>
<gene>
    <name evidence="9" type="ORF">FHU35_15452</name>
</gene>
<evidence type="ECO:0000256" key="6">
    <source>
        <dbReference type="ARBA" id="ARBA00023004"/>
    </source>
</evidence>
<dbReference type="GO" id="GO:0009712">
    <property type="term" value="P:catechol-containing compound metabolic process"/>
    <property type="evidence" value="ECO:0007669"/>
    <property type="project" value="InterPro"/>
</dbReference>
<comment type="cofactor">
    <cofactor evidence="1">
        <name>Fe(3+)</name>
        <dbReference type="ChEBI" id="CHEBI:29034"/>
    </cofactor>
</comment>
<dbReference type="InterPro" id="IPR012800">
    <property type="entry name" value="Cchol_dOase_actb"/>
</dbReference>
<feature type="domain" description="Intradiol ring-cleavage dioxygenases" evidence="8">
    <location>
        <begin position="138"/>
        <end position="166"/>
    </location>
</feature>
<dbReference type="Gene3D" id="6.10.10.40">
    <property type="entry name" value="Catechol 1,2-dioxygenase multimerisation domain-like"/>
    <property type="match status" value="1"/>
</dbReference>
<dbReference type="InterPro" id="IPR015889">
    <property type="entry name" value="Intradiol_dOase_core"/>
</dbReference>
<dbReference type="AlphaFoldDB" id="A0A561U2K8"/>
<evidence type="ECO:0000256" key="7">
    <source>
        <dbReference type="SAM" id="MobiDB-lite"/>
    </source>
</evidence>